<dbReference type="SUPFAM" id="SSF53335">
    <property type="entry name" value="S-adenosyl-L-methionine-dependent methyltransferases"/>
    <property type="match status" value="1"/>
</dbReference>
<feature type="domain" description="Methyltransferase type 11" evidence="1">
    <location>
        <begin position="56"/>
        <end position="142"/>
    </location>
</feature>
<dbReference type="PANTHER" id="PTHR43460">
    <property type="entry name" value="METHYLTRANSFERASE"/>
    <property type="match status" value="1"/>
</dbReference>
<dbReference type="InterPro" id="IPR013216">
    <property type="entry name" value="Methyltransf_11"/>
</dbReference>
<sequence length="254" mass="30205">MDEQRLKKEWLQSEKRQKEFSGWDFSYLNDRWYCEEPVWNYRELVLTHLSKEMMLLDMGTGGGELLQTFHHPYRKTAVTEGYLPNYELLVNDLQPKGVTVQFVEKDGYLAFPDDSFDLVINSHESFSLTEVKRVLKKDGLFISQQVGDFNGVNLASRLLKGYKKEGFDFHLATVKKELEKADFDILREDEAYLKQLFFDMPGLIYYLRTIKWEYPDFSVEKNFEELLSLYEELLRHGSIFNMQHRFVFVAKNRK</sequence>
<evidence type="ECO:0000313" key="2">
    <source>
        <dbReference type="EMBL" id="RCA10453.1"/>
    </source>
</evidence>
<comment type="caution">
    <text evidence="2">The sequence shown here is derived from an EMBL/GenBank/DDBJ whole genome shotgun (WGS) entry which is preliminary data.</text>
</comment>
<dbReference type="EMBL" id="LEPB01000004">
    <property type="protein sequence ID" value="RCA10453.1"/>
    <property type="molecule type" value="Genomic_DNA"/>
</dbReference>
<evidence type="ECO:0000259" key="1">
    <source>
        <dbReference type="Pfam" id="PF08241"/>
    </source>
</evidence>
<dbReference type="AlphaFoldDB" id="A0A367CFR4"/>
<dbReference type="Gene3D" id="3.40.50.150">
    <property type="entry name" value="Vaccinia Virus protein VP39"/>
    <property type="match status" value="1"/>
</dbReference>
<dbReference type="Pfam" id="PF08241">
    <property type="entry name" value="Methyltransf_11"/>
    <property type="match status" value="1"/>
</dbReference>
<dbReference type="InterPro" id="IPR052939">
    <property type="entry name" value="23S_rRNA_MeTrnsfrase_RlmA"/>
</dbReference>
<protein>
    <recommendedName>
        <fullName evidence="1">Methyltransferase type 11 domain-containing protein</fullName>
    </recommendedName>
</protein>
<dbReference type="RefSeq" id="WP_113845495.1">
    <property type="nucleotide sequence ID" value="NZ_LEPB01000004.1"/>
</dbReference>
<proteinExistence type="predicted"/>
<dbReference type="STRING" id="53345.LIU_07260"/>
<name>A0A367CFR4_9ENTE</name>
<dbReference type="GO" id="GO:0008757">
    <property type="term" value="F:S-adenosylmethionine-dependent methyltransferase activity"/>
    <property type="evidence" value="ECO:0007669"/>
    <property type="project" value="InterPro"/>
</dbReference>
<dbReference type="PANTHER" id="PTHR43460:SF1">
    <property type="entry name" value="METHYLTRANSFERASE TYPE 11 DOMAIN-CONTAINING PROTEIN"/>
    <property type="match status" value="1"/>
</dbReference>
<evidence type="ECO:0000313" key="3">
    <source>
        <dbReference type="Proteomes" id="UP000252797"/>
    </source>
</evidence>
<dbReference type="InterPro" id="IPR029063">
    <property type="entry name" value="SAM-dependent_MTases_sf"/>
</dbReference>
<reference evidence="2 3" key="1">
    <citation type="submission" date="2015-06" db="EMBL/GenBank/DDBJ databases">
        <title>The Genome Sequence of Enterococcus durans 4EA1.</title>
        <authorList>
            <consortium name="The Broad Institute Genomics Platform"/>
            <consortium name="The Broad Institute Genome Sequencing Center for Infectious Disease"/>
            <person name="Earl A.M."/>
            <person name="Van Tyne D."/>
            <person name="Lebreton F."/>
            <person name="Saavedra J.T."/>
            <person name="Gilmore M.S."/>
            <person name="Manson Mcguire A."/>
            <person name="Clock S."/>
            <person name="Crupain M."/>
            <person name="Rangan U."/>
            <person name="Young S."/>
            <person name="Abouelleil A."/>
            <person name="Cao P."/>
            <person name="Chapman S.B."/>
            <person name="Griggs A."/>
            <person name="Priest M."/>
            <person name="Shea T."/>
            <person name="Wortman J."/>
            <person name="Nusbaum C."/>
            <person name="Birren B."/>
        </authorList>
    </citation>
    <scope>NUCLEOTIDE SEQUENCE [LARGE SCALE GENOMIC DNA]</scope>
    <source>
        <strain evidence="2 3">4EA1</strain>
    </source>
</reference>
<organism evidence="2 3">
    <name type="scientific">Enterococcus durans</name>
    <dbReference type="NCBI Taxonomy" id="53345"/>
    <lineage>
        <taxon>Bacteria</taxon>
        <taxon>Bacillati</taxon>
        <taxon>Bacillota</taxon>
        <taxon>Bacilli</taxon>
        <taxon>Lactobacillales</taxon>
        <taxon>Enterococcaceae</taxon>
        <taxon>Enterococcus</taxon>
    </lineage>
</organism>
<dbReference type="Proteomes" id="UP000252797">
    <property type="component" value="Unassembled WGS sequence"/>
</dbReference>
<gene>
    <name evidence="2" type="ORF">EA71_01204</name>
</gene>
<accession>A0A367CFR4</accession>